<reference evidence="1 2" key="1">
    <citation type="journal article" date="2015" name="Genome Biol.">
        <title>Comparative genomics of Steinernema reveals deeply conserved gene regulatory networks.</title>
        <authorList>
            <person name="Dillman A.R."/>
            <person name="Macchietto M."/>
            <person name="Porter C.F."/>
            <person name="Rogers A."/>
            <person name="Williams B."/>
            <person name="Antoshechkin I."/>
            <person name="Lee M.M."/>
            <person name="Goodwin Z."/>
            <person name="Lu X."/>
            <person name="Lewis E.E."/>
            <person name="Goodrich-Blair H."/>
            <person name="Stock S.P."/>
            <person name="Adams B.J."/>
            <person name="Sternberg P.W."/>
            <person name="Mortazavi A."/>
        </authorList>
    </citation>
    <scope>NUCLEOTIDE SEQUENCE [LARGE SCALE GENOMIC DNA]</scope>
    <source>
        <strain evidence="1 2">ALL</strain>
    </source>
</reference>
<reference evidence="1 2" key="2">
    <citation type="journal article" date="2019" name="G3 (Bethesda)">
        <title>Hybrid Assembly of the Genome of the Entomopathogenic Nematode Steinernema carpocapsae Identifies the X-Chromosome.</title>
        <authorList>
            <person name="Serra L."/>
            <person name="Macchietto M."/>
            <person name="Macias-Munoz A."/>
            <person name="McGill C.J."/>
            <person name="Rodriguez I.M."/>
            <person name="Rodriguez B."/>
            <person name="Murad R."/>
            <person name="Mortazavi A."/>
        </authorList>
    </citation>
    <scope>NUCLEOTIDE SEQUENCE [LARGE SCALE GENOMIC DNA]</scope>
    <source>
        <strain evidence="1 2">ALL</strain>
    </source>
</reference>
<dbReference type="EMBL" id="AZBU02000005">
    <property type="protein sequence ID" value="TKR76482.1"/>
    <property type="molecule type" value="Genomic_DNA"/>
</dbReference>
<keyword evidence="2" id="KW-1185">Reference proteome</keyword>
<sequence>MSSSTGHRHHKIYKLYDVCLVVLYNRTFGRFRAKTTCNDARMGLVQCMSRIRRRRVWVVRLPPAAENMESPIFNAALATGLTTSMSDAEMYDGERHANVRIRKYMDNRFERCINEGFF</sequence>
<proteinExistence type="predicted"/>
<dbReference type="Proteomes" id="UP000298663">
    <property type="component" value="Unassembled WGS sequence"/>
</dbReference>
<accession>A0A4U5N2Z7</accession>
<organism evidence="1 2">
    <name type="scientific">Steinernema carpocapsae</name>
    <name type="common">Entomopathogenic nematode</name>
    <dbReference type="NCBI Taxonomy" id="34508"/>
    <lineage>
        <taxon>Eukaryota</taxon>
        <taxon>Metazoa</taxon>
        <taxon>Ecdysozoa</taxon>
        <taxon>Nematoda</taxon>
        <taxon>Chromadorea</taxon>
        <taxon>Rhabditida</taxon>
        <taxon>Tylenchina</taxon>
        <taxon>Panagrolaimomorpha</taxon>
        <taxon>Strongyloidoidea</taxon>
        <taxon>Steinernematidae</taxon>
        <taxon>Steinernema</taxon>
    </lineage>
</organism>
<dbReference type="AlphaFoldDB" id="A0A4U5N2Z7"/>
<protein>
    <submittedName>
        <fullName evidence="1">Uncharacterized protein</fullName>
    </submittedName>
</protein>
<comment type="caution">
    <text evidence="1">The sequence shown here is derived from an EMBL/GenBank/DDBJ whole genome shotgun (WGS) entry which is preliminary data.</text>
</comment>
<evidence type="ECO:0000313" key="2">
    <source>
        <dbReference type="Proteomes" id="UP000298663"/>
    </source>
</evidence>
<name>A0A4U5N2Z7_STECR</name>
<gene>
    <name evidence="1" type="ORF">L596_017610</name>
</gene>
<evidence type="ECO:0000313" key="1">
    <source>
        <dbReference type="EMBL" id="TKR76482.1"/>
    </source>
</evidence>